<evidence type="ECO:0000313" key="1">
    <source>
        <dbReference type="EMBL" id="CAL58489.1"/>
    </source>
</evidence>
<reference evidence="2" key="3">
    <citation type="submission" date="2017-04" db="EMBL/GenBank/DDBJ databases">
        <title>Population genomics of picophytoplankton unveils novel chromosome hypervariability.</title>
        <authorList>
            <consortium name="DOE Joint Genome Institute"/>
            <person name="Blanc-Mathieu R."/>
            <person name="Krasovec M."/>
            <person name="Hebrard M."/>
            <person name="Yau S."/>
            <person name="Desgranges E."/>
            <person name="Martin J."/>
            <person name="Schackwitz W."/>
            <person name="Kuo A."/>
            <person name="Salin G."/>
            <person name="Donnadieu C."/>
            <person name="Desdevises Y."/>
            <person name="Sanchez-Ferandin S."/>
            <person name="Moreau H."/>
            <person name="Rivals E."/>
            <person name="Grigoriev I.V."/>
            <person name="Grimsley N."/>
            <person name="Eyre-Walker A."/>
            <person name="Piganeau G."/>
        </authorList>
    </citation>
    <scope>NUCLEOTIDE SEQUENCE [LARGE SCALE GENOMIC DNA]</scope>
    <source>
        <strain evidence="2">RCC 1115</strain>
    </source>
</reference>
<dbReference type="AlphaFoldDB" id="Q00SX5"/>
<reference evidence="1" key="2">
    <citation type="journal article" date="2014" name="BMC Genomics">
        <title>An improved genome of the model marine alga Ostreococcus tauri unfolds by assessing Illumina de novo assemblies.</title>
        <authorList>
            <person name="Blanc-Mathieu R."/>
            <person name="Verhelst B."/>
            <person name="Derelle E."/>
            <person name="Rombauts S."/>
            <person name="Bouget F.Y."/>
            <person name="Carre I."/>
            <person name="Chateau A."/>
            <person name="Eyre-Walker A."/>
            <person name="Grimsley N."/>
            <person name="Moreau H."/>
            <person name="Piegu B."/>
            <person name="Rivals E."/>
            <person name="Schackwitz W."/>
            <person name="Van de Peer Y."/>
            <person name="Piganeau G."/>
        </authorList>
    </citation>
    <scope>NUCLEOTIDE SEQUENCE</scope>
    <source>
        <strain evidence="1">RCC4221</strain>
    </source>
</reference>
<dbReference type="EMBL" id="KZ155791">
    <property type="protein sequence ID" value="OUS45222.1"/>
    <property type="molecule type" value="Genomic_DNA"/>
</dbReference>
<dbReference type="GeneID" id="9838320"/>
<protein>
    <submittedName>
        <fullName evidence="1">Unnamed product</fullName>
    </submittedName>
</protein>
<dbReference type="InParanoid" id="Q00SX5"/>
<accession>A0A1Y5IDL2</accession>
<dbReference type="Proteomes" id="UP000009170">
    <property type="component" value="Unassembled WGS sequence"/>
</dbReference>
<name>Q00SX5_OSTTA</name>
<accession>Q00SX5</accession>
<dbReference type="Proteomes" id="UP000195557">
    <property type="component" value="Unassembled WGS sequence"/>
</dbReference>
<sequence length="67" mass="7213">MAARAEAMLLRHHETLARAALGMGFVFGFVYTTKTGTSPLAWVYGASRETVVSANARDVTTRATARP</sequence>
<evidence type="ECO:0000313" key="3">
    <source>
        <dbReference type="Proteomes" id="UP000009170"/>
    </source>
</evidence>
<gene>
    <name evidence="2" type="ORF">BE221DRAFT_77365</name>
    <name evidence="1" type="ORF">OT_ostta18g00350</name>
</gene>
<accession>A0A454Y355</accession>
<dbReference type="KEGG" id="ota:OT_ostta18g00350"/>
<reference evidence="1 3" key="1">
    <citation type="journal article" date="2006" name="Proc. Natl. Acad. Sci. U.S.A.">
        <title>Genome analysis of the smallest free-living eukaryote Ostreococcus tauri unveils many unique features.</title>
        <authorList>
            <person name="Derelle E."/>
            <person name="Ferraz C."/>
            <person name="Rombauts S."/>
            <person name="Rouze P."/>
            <person name="Worden A.Z."/>
            <person name="Robbens S."/>
            <person name="Partensky F."/>
            <person name="Degroeve S."/>
            <person name="Echeynie S."/>
            <person name="Cooke R."/>
            <person name="Saeys Y."/>
            <person name="Wuyts J."/>
            <person name="Jabbari K."/>
            <person name="Bowler C."/>
            <person name="Panaud O."/>
            <person name="Piegu B."/>
            <person name="Ball S.G."/>
            <person name="Ral J.-P."/>
            <person name="Bouget F.-Y."/>
            <person name="Piganeau G."/>
            <person name="De Baets B."/>
            <person name="Picard A."/>
            <person name="Delseny M."/>
            <person name="Demaille J."/>
            <person name="Van de Peer Y."/>
            <person name="Moreau H."/>
        </authorList>
    </citation>
    <scope>NUCLEOTIDE SEQUENCE [LARGE SCALE GENOMIC DNA]</scope>
    <source>
        <strain evidence="1 3">OTTH0595</strain>
    </source>
</reference>
<dbReference type="EMBL" id="CAID01000018">
    <property type="protein sequence ID" value="CAL58489.1"/>
    <property type="molecule type" value="Genomic_DNA"/>
</dbReference>
<proteinExistence type="predicted"/>
<evidence type="ECO:0000313" key="2">
    <source>
        <dbReference type="EMBL" id="OUS45222.1"/>
    </source>
</evidence>
<dbReference type="RefSeq" id="XP_003084073.1">
    <property type="nucleotide sequence ID" value="XM_003084025.1"/>
</dbReference>
<dbReference type="OrthoDB" id="10471796at2759"/>
<organism evidence="1 3">
    <name type="scientific">Ostreococcus tauri</name>
    <name type="common">Marine green alga</name>
    <dbReference type="NCBI Taxonomy" id="70448"/>
    <lineage>
        <taxon>Eukaryota</taxon>
        <taxon>Viridiplantae</taxon>
        <taxon>Chlorophyta</taxon>
        <taxon>Mamiellophyceae</taxon>
        <taxon>Mamiellales</taxon>
        <taxon>Bathycoccaceae</taxon>
        <taxon>Ostreococcus</taxon>
    </lineage>
</organism>
<keyword evidence="3" id="KW-1185">Reference proteome</keyword>